<evidence type="ECO:0000313" key="3">
    <source>
        <dbReference type="Proteomes" id="UP000320839"/>
    </source>
</evidence>
<evidence type="ECO:0000256" key="1">
    <source>
        <dbReference type="SAM" id="Phobius"/>
    </source>
</evidence>
<dbReference type="Proteomes" id="UP000320839">
    <property type="component" value="Chromosome"/>
</dbReference>
<feature type="transmembrane region" description="Helical" evidence="1">
    <location>
        <begin position="20"/>
        <end position="40"/>
    </location>
</feature>
<name>A0A518FYV2_9PLAN</name>
<dbReference type="RefSeq" id="WP_145460210.1">
    <property type="nucleotide sequence ID" value="NZ_CP036317.1"/>
</dbReference>
<gene>
    <name evidence="2" type="ORF">Pan153_62010</name>
</gene>
<organism evidence="2 3">
    <name type="scientific">Gimesia panareensis</name>
    <dbReference type="NCBI Taxonomy" id="2527978"/>
    <lineage>
        <taxon>Bacteria</taxon>
        <taxon>Pseudomonadati</taxon>
        <taxon>Planctomycetota</taxon>
        <taxon>Planctomycetia</taxon>
        <taxon>Planctomycetales</taxon>
        <taxon>Planctomycetaceae</taxon>
        <taxon>Gimesia</taxon>
    </lineage>
</organism>
<accession>A0A518FYV2</accession>
<dbReference type="AlphaFoldDB" id="A0A518FYV2"/>
<dbReference type="OrthoDB" id="275973at2"/>
<dbReference type="EMBL" id="CP036317">
    <property type="protein sequence ID" value="QDV21511.1"/>
    <property type="molecule type" value="Genomic_DNA"/>
</dbReference>
<keyword evidence="1" id="KW-0472">Membrane</keyword>
<sequence>MNTENQSARAPRSGFTGKLFWSGLGLTVVVVVGLLLGKAIQRFSTMTSLSDLTNQHSGRDQLAEFKNVYRDFLILQKIQASDATWEQFKLQVQKRTDPEIEYMKETACADYPQLQQLLWAGRDYLPWMMDTARSVPSEAQIKFVKHIKEADRLINQN</sequence>
<proteinExistence type="predicted"/>
<protein>
    <submittedName>
        <fullName evidence="2">Uncharacterized protein</fullName>
    </submittedName>
</protein>
<evidence type="ECO:0000313" key="2">
    <source>
        <dbReference type="EMBL" id="QDV21511.1"/>
    </source>
</evidence>
<keyword evidence="1" id="KW-1133">Transmembrane helix</keyword>
<reference evidence="2 3" key="1">
    <citation type="submission" date="2019-02" db="EMBL/GenBank/DDBJ databases">
        <title>Deep-cultivation of Planctomycetes and their phenomic and genomic characterization uncovers novel biology.</title>
        <authorList>
            <person name="Wiegand S."/>
            <person name="Jogler M."/>
            <person name="Boedeker C."/>
            <person name="Pinto D."/>
            <person name="Vollmers J."/>
            <person name="Rivas-Marin E."/>
            <person name="Kohn T."/>
            <person name="Peeters S.H."/>
            <person name="Heuer A."/>
            <person name="Rast P."/>
            <person name="Oberbeckmann S."/>
            <person name="Bunk B."/>
            <person name="Jeske O."/>
            <person name="Meyerdierks A."/>
            <person name="Storesund J.E."/>
            <person name="Kallscheuer N."/>
            <person name="Luecker S."/>
            <person name="Lage O.M."/>
            <person name="Pohl T."/>
            <person name="Merkel B.J."/>
            <person name="Hornburger P."/>
            <person name="Mueller R.-W."/>
            <person name="Bruemmer F."/>
            <person name="Labrenz M."/>
            <person name="Spormann A.M."/>
            <person name="Op den Camp H."/>
            <person name="Overmann J."/>
            <person name="Amann R."/>
            <person name="Jetten M.S.M."/>
            <person name="Mascher T."/>
            <person name="Medema M.H."/>
            <person name="Devos D.P."/>
            <person name="Kaster A.-K."/>
            <person name="Ovreas L."/>
            <person name="Rohde M."/>
            <person name="Galperin M.Y."/>
            <person name="Jogler C."/>
        </authorList>
    </citation>
    <scope>NUCLEOTIDE SEQUENCE [LARGE SCALE GENOMIC DNA]</scope>
    <source>
        <strain evidence="2 3">Pan153</strain>
    </source>
</reference>
<keyword evidence="1" id="KW-0812">Transmembrane</keyword>